<dbReference type="Proteomes" id="UP000625711">
    <property type="component" value="Unassembled WGS sequence"/>
</dbReference>
<feature type="chain" id="PRO_5032594415" description="Secreted protein" evidence="1">
    <location>
        <begin position="23"/>
        <end position="71"/>
    </location>
</feature>
<dbReference type="AlphaFoldDB" id="A0A834J0G7"/>
<reference evidence="2" key="1">
    <citation type="submission" date="2020-08" db="EMBL/GenBank/DDBJ databases">
        <title>Genome sequencing and assembly of the red palm weevil Rhynchophorus ferrugineus.</title>
        <authorList>
            <person name="Dias G.B."/>
            <person name="Bergman C.M."/>
            <person name="Manee M."/>
        </authorList>
    </citation>
    <scope>NUCLEOTIDE SEQUENCE</scope>
    <source>
        <strain evidence="2">AA-2017</strain>
        <tissue evidence="2">Whole larva</tissue>
    </source>
</reference>
<feature type="signal peptide" evidence="1">
    <location>
        <begin position="1"/>
        <end position="22"/>
    </location>
</feature>
<sequence length="71" mass="8291">MCQNQFCILILCCFLLVDIAKKRAHMAKKKKCFIKKTHPVTSQSKLHGFNFELLPHPPYSADIPSIDYRKR</sequence>
<evidence type="ECO:0008006" key="4">
    <source>
        <dbReference type="Google" id="ProtNLM"/>
    </source>
</evidence>
<name>A0A834J0G7_RHYFE</name>
<protein>
    <recommendedName>
        <fullName evidence="4">Secreted protein</fullName>
    </recommendedName>
</protein>
<evidence type="ECO:0000256" key="1">
    <source>
        <dbReference type="SAM" id="SignalP"/>
    </source>
</evidence>
<gene>
    <name evidence="2" type="ORF">GWI33_000235</name>
</gene>
<evidence type="ECO:0000313" key="3">
    <source>
        <dbReference type="Proteomes" id="UP000625711"/>
    </source>
</evidence>
<keyword evidence="3" id="KW-1185">Reference proteome</keyword>
<proteinExistence type="predicted"/>
<keyword evidence="1" id="KW-0732">Signal</keyword>
<evidence type="ECO:0000313" key="2">
    <source>
        <dbReference type="EMBL" id="KAF7287888.1"/>
    </source>
</evidence>
<organism evidence="2 3">
    <name type="scientific">Rhynchophorus ferrugineus</name>
    <name type="common">Red palm weevil</name>
    <name type="synonym">Curculio ferrugineus</name>
    <dbReference type="NCBI Taxonomy" id="354439"/>
    <lineage>
        <taxon>Eukaryota</taxon>
        <taxon>Metazoa</taxon>
        <taxon>Ecdysozoa</taxon>
        <taxon>Arthropoda</taxon>
        <taxon>Hexapoda</taxon>
        <taxon>Insecta</taxon>
        <taxon>Pterygota</taxon>
        <taxon>Neoptera</taxon>
        <taxon>Endopterygota</taxon>
        <taxon>Coleoptera</taxon>
        <taxon>Polyphaga</taxon>
        <taxon>Cucujiformia</taxon>
        <taxon>Curculionidae</taxon>
        <taxon>Dryophthorinae</taxon>
        <taxon>Rhynchophorus</taxon>
    </lineage>
</organism>
<comment type="caution">
    <text evidence="2">The sequence shown here is derived from an EMBL/GenBank/DDBJ whole genome shotgun (WGS) entry which is preliminary data.</text>
</comment>
<dbReference type="EMBL" id="JAACXV010000002">
    <property type="protein sequence ID" value="KAF7287888.1"/>
    <property type="molecule type" value="Genomic_DNA"/>
</dbReference>
<accession>A0A834J0G7</accession>